<dbReference type="GO" id="GO:0007159">
    <property type="term" value="P:leukocyte cell-cell adhesion"/>
    <property type="evidence" value="ECO:0007669"/>
    <property type="project" value="TreeGrafter"/>
</dbReference>
<dbReference type="PANTHER" id="PTHR44663">
    <property type="entry name" value="JUNCTIONAL ADHESION MOLECULE B"/>
    <property type="match status" value="1"/>
</dbReference>
<evidence type="ECO:0000313" key="1">
    <source>
        <dbReference type="Ensembl" id="ENSMUNP00000027401.1"/>
    </source>
</evidence>
<dbReference type="Proteomes" id="UP000694405">
    <property type="component" value="Chromosome 2"/>
</dbReference>
<dbReference type="InterPro" id="IPR003599">
    <property type="entry name" value="Ig_sub"/>
</dbReference>
<dbReference type="GO" id="GO:0070160">
    <property type="term" value="C:tight junction"/>
    <property type="evidence" value="ECO:0007669"/>
    <property type="project" value="TreeGrafter"/>
</dbReference>
<accession>A0A8V5G6F0</accession>
<organism evidence="1 2">
    <name type="scientific">Melopsittacus undulatus</name>
    <name type="common">Budgerigar</name>
    <name type="synonym">Psittacus undulatus</name>
    <dbReference type="NCBI Taxonomy" id="13146"/>
    <lineage>
        <taxon>Eukaryota</taxon>
        <taxon>Metazoa</taxon>
        <taxon>Chordata</taxon>
        <taxon>Craniata</taxon>
        <taxon>Vertebrata</taxon>
        <taxon>Euteleostomi</taxon>
        <taxon>Archelosauria</taxon>
        <taxon>Archosauria</taxon>
        <taxon>Dinosauria</taxon>
        <taxon>Saurischia</taxon>
        <taxon>Theropoda</taxon>
        <taxon>Coelurosauria</taxon>
        <taxon>Aves</taxon>
        <taxon>Neognathae</taxon>
        <taxon>Neoaves</taxon>
        <taxon>Telluraves</taxon>
        <taxon>Australaves</taxon>
        <taxon>Psittaciformes</taxon>
        <taxon>Psittaculidae</taxon>
        <taxon>Melopsittacus</taxon>
    </lineage>
</organism>
<reference evidence="1" key="1">
    <citation type="submission" date="2020-03" db="EMBL/GenBank/DDBJ databases">
        <title>Melopsittacus undulatus (budgerigar) genome, bMelUnd1, maternal haplotype with Z.</title>
        <authorList>
            <person name="Gedman G."/>
            <person name="Mountcastle J."/>
            <person name="Haase B."/>
            <person name="Formenti G."/>
            <person name="Wright T."/>
            <person name="Apodaca J."/>
            <person name="Pelan S."/>
            <person name="Chow W."/>
            <person name="Rhie A."/>
            <person name="Howe K."/>
            <person name="Fedrigo O."/>
            <person name="Jarvis E.D."/>
        </authorList>
    </citation>
    <scope>NUCLEOTIDE SEQUENCE [LARGE SCALE GENOMIC DNA]</scope>
</reference>
<dbReference type="GO" id="GO:0098636">
    <property type="term" value="C:protein complex involved in cell adhesion"/>
    <property type="evidence" value="ECO:0007669"/>
    <property type="project" value="TreeGrafter"/>
</dbReference>
<dbReference type="GO" id="GO:0009986">
    <property type="term" value="C:cell surface"/>
    <property type="evidence" value="ECO:0007669"/>
    <property type="project" value="TreeGrafter"/>
</dbReference>
<proteinExistence type="predicted"/>
<dbReference type="PROSITE" id="PS50835">
    <property type="entry name" value="IG_LIKE"/>
    <property type="match status" value="1"/>
</dbReference>
<dbReference type="Gene3D" id="2.60.40.10">
    <property type="entry name" value="Immunoglobulins"/>
    <property type="match status" value="1"/>
</dbReference>
<dbReference type="InterPro" id="IPR036179">
    <property type="entry name" value="Ig-like_dom_sf"/>
</dbReference>
<dbReference type="PANTHER" id="PTHR44663:SF2">
    <property type="entry name" value="JUNCTIONAL ADHESION MOLECULE B"/>
    <property type="match status" value="1"/>
</dbReference>
<dbReference type="SMART" id="SM00409">
    <property type="entry name" value="IG"/>
    <property type="match status" value="1"/>
</dbReference>
<dbReference type="GO" id="GO:0005886">
    <property type="term" value="C:plasma membrane"/>
    <property type="evidence" value="ECO:0007669"/>
    <property type="project" value="TreeGrafter"/>
</dbReference>
<dbReference type="Pfam" id="PF07686">
    <property type="entry name" value="V-set"/>
    <property type="match status" value="1"/>
</dbReference>
<dbReference type="InterPro" id="IPR042625">
    <property type="entry name" value="JAM2"/>
</dbReference>
<sequence>SLEVARSILYLFLLQKFLGGAKFYCINRFGASQSPLCIILCISFFSPLEAILSCKHKFSKSVSLRIEWKKIQSQGVSFVYYNSEFTGDLRGRAEMLNTGIRIRNVTRRDSGTYRCEISAKSEEGQRLGEATITLTVLGTNFFTRASCQPASKQSVVFIYRRDGVGFGEMVVLHGFSLSFLSPLGNAGKRTHSSYIVPGIFPHR</sequence>
<name>A0A8V5G6F0_MELUD</name>
<dbReference type="AlphaFoldDB" id="A0A8V5G6F0"/>
<reference evidence="1" key="2">
    <citation type="submission" date="2025-08" db="UniProtKB">
        <authorList>
            <consortium name="Ensembl"/>
        </authorList>
    </citation>
    <scope>IDENTIFICATION</scope>
</reference>
<keyword evidence="2" id="KW-1185">Reference proteome</keyword>
<dbReference type="InterPro" id="IPR013106">
    <property type="entry name" value="Ig_V-set"/>
</dbReference>
<dbReference type="SMART" id="SM00406">
    <property type="entry name" value="IGv"/>
    <property type="match status" value="1"/>
</dbReference>
<protein>
    <submittedName>
        <fullName evidence="1">Uncharacterized protein</fullName>
    </submittedName>
</protein>
<dbReference type="InterPro" id="IPR013783">
    <property type="entry name" value="Ig-like_fold"/>
</dbReference>
<dbReference type="Ensembl" id="ENSMUNT00000032005.1">
    <property type="protein sequence ID" value="ENSMUNP00000027401.1"/>
    <property type="gene ID" value="ENSMUNG00000005525.2"/>
</dbReference>
<dbReference type="SUPFAM" id="SSF48726">
    <property type="entry name" value="Immunoglobulin"/>
    <property type="match status" value="1"/>
</dbReference>
<evidence type="ECO:0000313" key="2">
    <source>
        <dbReference type="Proteomes" id="UP000694405"/>
    </source>
</evidence>
<dbReference type="InterPro" id="IPR007110">
    <property type="entry name" value="Ig-like_dom"/>
</dbReference>
<reference evidence="1" key="3">
    <citation type="submission" date="2025-09" db="UniProtKB">
        <authorList>
            <consortium name="Ensembl"/>
        </authorList>
    </citation>
    <scope>IDENTIFICATION</scope>
</reference>